<sequence length="147" mass="15045">MAIMRRFLLLSPVAVVVGAVVFLVLYVFAGSGQFGLLEIGLGLLIALLATATVLAVILVAIGLVRLVRVRSAWAALGLAFGLALAVVLIIYAGIAASMQPGDPGFNMSALLTAAGVQIPTWLTFAVGLLITGRRSRTAGDSTLTPAA</sequence>
<keyword evidence="1" id="KW-0812">Transmembrane</keyword>
<dbReference type="Proteomes" id="UP001596011">
    <property type="component" value="Unassembled WGS sequence"/>
</dbReference>
<comment type="caution">
    <text evidence="2">The sequence shown here is derived from an EMBL/GenBank/DDBJ whole genome shotgun (WGS) entry which is preliminary data.</text>
</comment>
<feature type="transmembrane region" description="Helical" evidence="1">
    <location>
        <begin position="73"/>
        <end position="96"/>
    </location>
</feature>
<accession>A0ABV9HQR4</accession>
<evidence type="ECO:0000313" key="3">
    <source>
        <dbReference type="Proteomes" id="UP001596011"/>
    </source>
</evidence>
<evidence type="ECO:0008006" key="4">
    <source>
        <dbReference type="Google" id="ProtNLM"/>
    </source>
</evidence>
<name>A0ABV9HQR4_9MICO</name>
<dbReference type="RefSeq" id="WP_377142570.1">
    <property type="nucleotide sequence ID" value="NZ_JBHSFI010000012.1"/>
</dbReference>
<gene>
    <name evidence="2" type="ORF">ACFO6V_28365</name>
</gene>
<evidence type="ECO:0000313" key="2">
    <source>
        <dbReference type="EMBL" id="MFC4632187.1"/>
    </source>
</evidence>
<keyword evidence="3" id="KW-1185">Reference proteome</keyword>
<organism evidence="2 3">
    <name type="scientific">Promicromonospora alba</name>
    <dbReference type="NCBI Taxonomy" id="1616110"/>
    <lineage>
        <taxon>Bacteria</taxon>
        <taxon>Bacillati</taxon>
        <taxon>Actinomycetota</taxon>
        <taxon>Actinomycetes</taxon>
        <taxon>Micrococcales</taxon>
        <taxon>Promicromonosporaceae</taxon>
        <taxon>Promicromonospora</taxon>
    </lineage>
</organism>
<feature type="transmembrane region" description="Helical" evidence="1">
    <location>
        <begin position="41"/>
        <end position="66"/>
    </location>
</feature>
<proteinExistence type="predicted"/>
<protein>
    <recommendedName>
        <fullName evidence="4">Superfamily IV 4 TMS phage holin</fullName>
    </recommendedName>
</protein>
<feature type="transmembrane region" description="Helical" evidence="1">
    <location>
        <begin position="7"/>
        <end position="29"/>
    </location>
</feature>
<keyword evidence="1" id="KW-1133">Transmembrane helix</keyword>
<dbReference type="EMBL" id="JBHSFI010000012">
    <property type="protein sequence ID" value="MFC4632187.1"/>
    <property type="molecule type" value="Genomic_DNA"/>
</dbReference>
<evidence type="ECO:0000256" key="1">
    <source>
        <dbReference type="SAM" id="Phobius"/>
    </source>
</evidence>
<keyword evidence="1" id="KW-0472">Membrane</keyword>
<feature type="transmembrane region" description="Helical" evidence="1">
    <location>
        <begin position="108"/>
        <end position="130"/>
    </location>
</feature>
<reference evidence="3" key="1">
    <citation type="journal article" date="2019" name="Int. J. Syst. Evol. Microbiol.">
        <title>The Global Catalogue of Microorganisms (GCM) 10K type strain sequencing project: providing services to taxonomists for standard genome sequencing and annotation.</title>
        <authorList>
            <consortium name="The Broad Institute Genomics Platform"/>
            <consortium name="The Broad Institute Genome Sequencing Center for Infectious Disease"/>
            <person name="Wu L."/>
            <person name="Ma J."/>
        </authorList>
    </citation>
    <scope>NUCLEOTIDE SEQUENCE [LARGE SCALE GENOMIC DNA]</scope>
    <source>
        <strain evidence="3">CCUG 42722</strain>
    </source>
</reference>